<evidence type="ECO:0000256" key="7">
    <source>
        <dbReference type="ARBA" id="ARBA00023173"/>
    </source>
</evidence>
<evidence type="ECO:0000259" key="12">
    <source>
        <dbReference type="PROSITE" id="PS51371"/>
    </source>
</evidence>
<comment type="caution">
    <text evidence="13">The sequence shown here is derived from an EMBL/GenBank/DDBJ whole genome shotgun (WGS) entry which is preliminary data.</text>
</comment>
<evidence type="ECO:0000313" key="14">
    <source>
        <dbReference type="Proteomes" id="UP001549749"/>
    </source>
</evidence>
<dbReference type="PANTHER" id="PTHR43427:SF6">
    <property type="entry name" value="CHLORIDE CHANNEL PROTEIN CLC-E"/>
    <property type="match status" value="1"/>
</dbReference>
<dbReference type="InterPro" id="IPR000644">
    <property type="entry name" value="CBS_dom"/>
</dbReference>
<dbReference type="InterPro" id="IPR001807">
    <property type="entry name" value="ClC"/>
</dbReference>
<keyword evidence="9" id="KW-0407">Ion channel</keyword>
<protein>
    <submittedName>
        <fullName evidence="13">Chloride channel protein</fullName>
    </submittedName>
</protein>
<dbReference type="CDD" id="cd02205">
    <property type="entry name" value="CBS_pair_SF"/>
    <property type="match status" value="1"/>
</dbReference>
<keyword evidence="4 11" id="KW-1133">Transmembrane helix</keyword>
<dbReference type="PRINTS" id="PR00762">
    <property type="entry name" value="CLCHANNEL"/>
</dbReference>
<dbReference type="RefSeq" id="WP_354662120.1">
    <property type="nucleotide sequence ID" value="NZ_JBEXAC010000002.1"/>
</dbReference>
<dbReference type="PROSITE" id="PS51371">
    <property type="entry name" value="CBS"/>
    <property type="match status" value="2"/>
</dbReference>
<keyword evidence="14" id="KW-1185">Reference proteome</keyword>
<feature type="transmembrane region" description="Helical" evidence="11">
    <location>
        <begin position="222"/>
        <end position="247"/>
    </location>
</feature>
<keyword evidence="3 11" id="KW-0812">Transmembrane</keyword>
<comment type="subcellular location">
    <subcellularLocation>
        <location evidence="1">Membrane</location>
        <topology evidence="1">Multi-pass membrane protein</topology>
    </subcellularLocation>
</comment>
<keyword evidence="8" id="KW-0868">Chloride</keyword>
<keyword evidence="6 11" id="KW-0472">Membrane</keyword>
<dbReference type="Pfam" id="PF00654">
    <property type="entry name" value="Voltage_CLC"/>
    <property type="match status" value="1"/>
</dbReference>
<feature type="transmembrane region" description="Helical" evidence="11">
    <location>
        <begin position="88"/>
        <end position="107"/>
    </location>
</feature>
<keyword evidence="7" id="KW-0869">Chloride channel</keyword>
<evidence type="ECO:0000313" key="13">
    <source>
        <dbReference type="EMBL" id="MET6999556.1"/>
    </source>
</evidence>
<dbReference type="Pfam" id="PF00571">
    <property type="entry name" value="CBS"/>
    <property type="match status" value="2"/>
</dbReference>
<feature type="transmembrane region" description="Helical" evidence="11">
    <location>
        <begin position="295"/>
        <end position="313"/>
    </location>
</feature>
<evidence type="ECO:0000256" key="11">
    <source>
        <dbReference type="SAM" id="Phobius"/>
    </source>
</evidence>
<feature type="transmembrane region" description="Helical" evidence="11">
    <location>
        <begin position="39"/>
        <end position="68"/>
    </location>
</feature>
<dbReference type="Proteomes" id="UP001549749">
    <property type="component" value="Unassembled WGS sequence"/>
</dbReference>
<gene>
    <name evidence="13" type="ORF">ABR189_19365</name>
</gene>
<dbReference type="PANTHER" id="PTHR43427">
    <property type="entry name" value="CHLORIDE CHANNEL PROTEIN CLC-E"/>
    <property type="match status" value="1"/>
</dbReference>
<feature type="domain" description="CBS" evidence="12">
    <location>
        <begin position="477"/>
        <end position="538"/>
    </location>
</feature>
<name>A0ABV2T955_9BACT</name>
<evidence type="ECO:0000256" key="5">
    <source>
        <dbReference type="ARBA" id="ARBA00023065"/>
    </source>
</evidence>
<dbReference type="InterPro" id="IPR050368">
    <property type="entry name" value="ClC-type_chloride_channel"/>
</dbReference>
<reference evidence="13 14" key="1">
    <citation type="submission" date="2024-06" db="EMBL/GenBank/DDBJ databases">
        <title>Chitinophaga defluvii sp. nov., isolated from municipal sewage.</title>
        <authorList>
            <person name="Zhang L."/>
        </authorList>
    </citation>
    <scope>NUCLEOTIDE SEQUENCE [LARGE SCALE GENOMIC DNA]</scope>
    <source>
        <strain evidence="13 14">H8</strain>
    </source>
</reference>
<evidence type="ECO:0000256" key="6">
    <source>
        <dbReference type="ARBA" id="ARBA00023136"/>
    </source>
</evidence>
<dbReference type="Gene3D" id="3.10.580.10">
    <property type="entry name" value="CBS-domain"/>
    <property type="match status" value="1"/>
</dbReference>
<proteinExistence type="predicted"/>
<feature type="transmembrane region" description="Helical" evidence="11">
    <location>
        <begin position="185"/>
        <end position="210"/>
    </location>
</feature>
<feature type="transmembrane region" description="Helical" evidence="11">
    <location>
        <begin position="425"/>
        <end position="443"/>
    </location>
</feature>
<evidence type="ECO:0000256" key="4">
    <source>
        <dbReference type="ARBA" id="ARBA00022989"/>
    </source>
</evidence>
<dbReference type="InterPro" id="IPR014743">
    <property type="entry name" value="Cl-channel_core"/>
</dbReference>
<dbReference type="SMART" id="SM00116">
    <property type="entry name" value="CBS"/>
    <property type="match status" value="2"/>
</dbReference>
<dbReference type="Gene3D" id="1.10.3080.10">
    <property type="entry name" value="Clc chloride channel"/>
    <property type="match status" value="1"/>
</dbReference>
<evidence type="ECO:0000256" key="1">
    <source>
        <dbReference type="ARBA" id="ARBA00004141"/>
    </source>
</evidence>
<feature type="domain" description="CBS" evidence="12">
    <location>
        <begin position="541"/>
        <end position="602"/>
    </location>
</feature>
<evidence type="ECO:0000256" key="2">
    <source>
        <dbReference type="ARBA" id="ARBA00022448"/>
    </source>
</evidence>
<dbReference type="InterPro" id="IPR046342">
    <property type="entry name" value="CBS_dom_sf"/>
</dbReference>
<keyword evidence="10" id="KW-0129">CBS domain</keyword>
<feature type="transmembrane region" description="Helical" evidence="11">
    <location>
        <begin position="325"/>
        <end position="349"/>
    </location>
</feature>
<feature type="transmembrane region" description="Helical" evidence="11">
    <location>
        <begin position="391"/>
        <end position="413"/>
    </location>
</feature>
<dbReference type="SUPFAM" id="SSF54631">
    <property type="entry name" value="CBS-domain pair"/>
    <property type="match status" value="1"/>
</dbReference>
<accession>A0ABV2T955</accession>
<feature type="transmembrane region" description="Helical" evidence="11">
    <location>
        <begin position="259"/>
        <end position="283"/>
    </location>
</feature>
<sequence length="628" mass="67000">MQNIFRSFSRAGIPVSPSMDPALAAAHMEPPASFNAGRVLYLSVLAVANAAVISIIAKGLLLLINLITNLSFYGKFSVEEATPLHNQLGWLVVLVPVIGAVIIGIMARYGSAAIRGHGIPEAMEQILVNKSKIKPIITFLKPLSAAISIGTGGPFGSEGPIIATGGALGSFIGQILRITATERKILLAAGAAAGMSCIFGSPLAAVILAIELLLFEFSPRSIIPVILGCITSAAFHHWFWGGAPVFILPDVPAAGNLALLMYSVIGIIIGLLAALITKAVYAIEDGFEKIPVHWMWWPAIGSVVVGLVGYYAPETLGVGYFNINNLLSANVTLHMLFVLSVMKFISWAFSLGSGTSGGTLAPLLTMGGALGILTAIILQAIFPSVVINPSVAALVGMAAMFAGAARALLTSVIFALETTGDADTLLPLVCACVASYFISFFLMKNTIMTEKIARRGIITPHTYKPDLLESVQVKEAMLPDIIMVSEENTIGELRQWMYENKLGAHSLAYPVVNANEELVGIVKTEDVLDPASPEQAAVTYITNTNALVVPEETSLRHAVDIMSGHQQDILPIVVADNHKHLLGVLDYRTVFAAYRHVKQGEETATRNISLKRQVMKILIRNGIINKHE</sequence>
<evidence type="ECO:0000256" key="3">
    <source>
        <dbReference type="ARBA" id="ARBA00022692"/>
    </source>
</evidence>
<evidence type="ECO:0000256" key="10">
    <source>
        <dbReference type="PROSITE-ProRule" id="PRU00703"/>
    </source>
</evidence>
<keyword evidence="2" id="KW-0813">Transport</keyword>
<keyword evidence="5" id="KW-0406">Ion transport</keyword>
<evidence type="ECO:0000256" key="9">
    <source>
        <dbReference type="ARBA" id="ARBA00023303"/>
    </source>
</evidence>
<dbReference type="CDD" id="cd00400">
    <property type="entry name" value="Voltage_gated_ClC"/>
    <property type="match status" value="1"/>
</dbReference>
<feature type="transmembrane region" description="Helical" evidence="11">
    <location>
        <begin position="361"/>
        <end position="382"/>
    </location>
</feature>
<organism evidence="13 14">
    <name type="scientific">Chitinophaga defluvii</name>
    <dbReference type="NCBI Taxonomy" id="3163343"/>
    <lineage>
        <taxon>Bacteria</taxon>
        <taxon>Pseudomonadati</taxon>
        <taxon>Bacteroidota</taxon>
        <taxon>Chitinophagia</taxon>
        <taxon>Chitinophagales</taxon>
        <taxon>Chitinophagaceae</taxon>
        <taxon>Chitinophaga</taxon>
    </lineage>
</organism>
<dbReference type="EMBL" id="JBEXAC010000002">
    <property type="protein sequence ID" value="MET6999556.1"/>
    <property type="molecule type" value="Genomic_DNA"/>
</dbReference>
<dbReference type="SUPFAM" id="SSF81340">
    <property type="entry name" value="Clc chloride channel"/>
    <property type="match status" value="1"/>
</dbReference>
<evidence type="ECO:0000256" key="8">
    <source>
        <dbReference type="ARBA" id="ARBA00023214"/>
    </source>
</evidence>